<dbReference type="SUPFAM" id="SSF53254">
    <property type="entry name" value="Phosphoglycerate mutase-like"/>
    <property type="match status" value="1"/>
</dbReference>
<reference evidence="1" key="1">
    <citation type="journal article" date="2014" name="Int. J. Syst. Evol. Microbiol.">
        <title>Complete genome sequence of Corynebacterium casei LMG S-19264T (=DSM 44701T), isolated from a smear-ripened cheese.</title>
        <authorList>
            <consortium name="US DOE Joint Genome Institute (JGI-PGF)"/>
            <person name="Walter F."/>
            <person name="Albersmeier A."/>
            <person name="Kalinowski J."/>
            <person name="Ruckert C."/>
        </authorList>
    </citation>
    <scope>NUCLEOTIDE SEQUENCE</scope>
    <source>
        <strain evidence="1">CGMCC 1.16134</strain>
    </source>
</reference>
<evidence type="ECO:0000313" key="1">
    <source>
        <dbReference type="EMBL" id="GGG00231.1"/>
    </source>
</evidence>
<proteinExistence type="predicted"/>
<accession>A0A917FRU3</accession>
<evidence type="ECO:0000313" key="2">
    <source>
        <dbReference type="Proteomes" id="UP000637643"/>
    </source>
</evidence>
<dbReference type="PANTHER" id="PTHR48100:SF59">
    <property type="entry name" value="ADENOSYLCOBALAMIN_ALPHA-RIBAZOLE PHOSPHATASE"/>
    <property type="match status" value="1"/>
</dbReference>
<gene>
    <name evidence="1" type="ORF">GCM10010912_51400</name>
</gene>
<dbReference type="InterPro" id="IPR050275">
    <property type="entry name" value="PGM_Phosphatase"/>
</dbReference>
<dbReference type="PANTHER" id="PTHR48100">
    <property type="entry name" value="BROAD-SPECIFICITY PHOSPHATASE YOR283W-RELATED"/>
    <property type="match status" value="1"/>
</dbReference>
<dbReference type="EMBL" id="BMKR01000030">
    <property type="protein sequence ID" value="GGG00231.1"/>
    <property type="molecule type" value="Genomic_DNA"/>
</dbReference>
<dbReference type="InterPro" id="IPR029033">
    <property type="entry name" value="His_PPase_superfam"/>
</dbReference>
<dbReference type="Gene3D" id="3.40.50.1240">
    <property type="entry name" value="Phosphoglycerate mutase-like"/>
    <property type="match status" value="1"/>
</dbReference>
<dbReference type="InterPro" id="IPR013078">
    <property type="entry name" value="His_Pase_superF_clade-1"/>
</dbReference>
<dbReference type="CDD" id="cd07067">
    <property type="entry name" value="HP_PGM_like"/>
    <property type="match status" value="1"/>
</dbReference>
<dbReference type="Pfam" id="PF00300">
    <property type="entry name" value="His_Phos_1"/>
    <property type="match status" value="1"/>
</dbReference>
<sequence>MKTYIYMVRHGDSPKAAGTERTRGLSVQGEADARTVAALLRKEGLNAFYSSPYTRAVETIAGLAQELEQEIHSVEDLREILFSPEYHNWTDQELHTILRQMFADPDFTSPGGESSRECQERAIRVIHEILKTHKGQCIAIGTHGMVMCLMMNYFDPSYGLDFLWNTSKPDIYRMEFQGMELKGVERLWGTE</sequence>
<keyword evidence="2" id="KW-1185">Reference proteome</keyword>
<organism evidence="1 2">
    <name type="scientific">Paenibacillus albidus</name>
    <dbReference type="NCBI Taxonomy" id="2041023"/>
    <lineage>
        <taxon>Bacteria</taxon>
        <taxon>Bacillati</taxon>
        <taxon>Bacillota</taxon>
        <taxon>Bacilli</taxon>
        <taxon>Bacillales</taxon>
        <taxon>Paenibacillaceae</taxon>
        <taxon>Paenibacillus</taxon>
    </lineage>
</organism>
<comment type="caution">
    <text evidence="1">The sequence shown here is derived from an EMBL/GenBank/DDBJ whole genome shotgun (WGS) entry which is preliminary data.</text>
</comment>
<dbReference type="GO" id="GO:0016791">
    <property type="term" value="F:phosphatase activity"/>
    <property type="evidence" value="ECO:0007669"/>
    <property type="project" value="TreeGrafter"/>
</dbReference>
<reference evidence="1" key="2">
    <citation type="submission" date="2020-09" db="EMBL/GenBank/DDBJ databases">
        <authorList>
            <person name="Sun Q."/>
            <person name="Zhou Y."/>
        </authorList>
    </citation>
    <scope>NUCLEOTIDE SEQUENCE</scope>
    <source>
        <strain evidence="1">CGMCC 1.16134</strain>
    </source>
</reference>
<dbReference type="AlphaFoldDB" id="A0A917FRU3"/>
<dbReference type="RefSeq" id="WP_189029957.1">
    <property type="nucleotide sequence ID" value="NZ_BMKR01000030.1"/>
</dbReference>
<dbReference type="GO" id="GO:0005737">
    <property type="term" value="C:cytoplasm"/>
    <property type="evidence" value="ECO:0007669"/>
    <property type="project" value="TreeGrafter"/>
</dbReference>
<dbReference type="Proteomes" id="UP000637643">
    <property type="component" value="Unassembled WGS sequence"/>
</dbReference>
<name>A0A917FRU3_9BACL</name>
<dbReference type="SMART" id="SM00855">
    <property type="entry name" value="PGAM"/>
    <property type="match status" value="1"/>
</dbReference>
<protein>
    <submittedName>
        <fullName evidence="1">Phosphoglycerate mutase</fullName>
    </submittedName>
</protein>